<dbReference type="Proteomes" id="UP000752297">
    <property type="component" value="Unassembled WGS sequence"/>
</dbReference>
<evidence type="ECO:0000313" key="3">
    <source>
        <dbReference type="Proteomes" id="UP000752297"/>
    </source>
</evidence>
<sequence length="132" mass="14347">MSASDFTGEAWTQVNGLYSLGQISGEWQTKATMLPDPYDPDNPPIPDHQKSARPTQTMEVVIAQNDDDAGQLLMLSAENSVNPHAFMLTFANGSSRQFIAHIMSAGEIMDEANSVVCWSFGLLLQSNIARSA</sequence>
<comment type="caution">
    <text evidence="2">The sequence shown here is derived from an EMBL/GenBank/DDBJ whole genome shotgun (WGS) entry which is preliminary data.</text>
</comment>
<gene>
    <name evidence="2" type="ORF">KUG47_12995</name>
</gene>
<name>A0A949PN47_9HYPH</name>
<evidence type="ECO:0000256" key="1">
    <source>
        <dbReference type="SAM" id="MobiDB-lite"/>
    </source>
</evidence>
<protein>
    <submittedName>
        <fullName evidence="2">Uncharacterized protein</fullName>
    </submittedName>
</protein>
<reference evidence="2 3" key="1">
    <citation type="submission" date="2021-06" db="EMBL/GenBank/DDBJ databases">
        <title>Falsochrobactrum tianjin sp.nov., a new petroleum-degrading bacteria isolated from oily soils.</title>
        <authorList>
            <person name="Chen G."/>
            <person name="Chen H."/>
            <person name="Tian J."/>
            <person name="Qing J."/>
            <person name="Zhong L."/>
            <person name="Ma W."/>
            <person name="Song Y."/>
            <person name="Cui X."/>
            <person name="Yan B."/>
        </authorList>
    </citation>
    <scope>NUCLEOTIDE SEQUENCE [LARGE SCALE GENOMIC DNA]</scope>
    <source>
        <strain evidence="2 3">TDYN1</strain>
    </source>
</reference>
<dbReference type="AlphaFoldDB" id="A0A949PN47"/>
<organism evidence="2 3">
    <name type="scientific">Falsochrobactrum tianjinense</name>
    <dbReference type="NCBI Taxonomy" id="2706015"/>
    <lineage>
        <taxon>Bacteria</taxon>
        <taxon>Pseudomonadati</taxon>
        <taxon>Pseudomonadota</taxon>
        <taxon>Alphaproteobacteria</taxon>
        <taxon>Hyphomicrobiales</taxon>
        <taxon>Brucellaceae</taxon>
        <taxon>Falsochrobactrum</taxon>
    </lineage>
</organism>
<dbReference type="RefSeq" id="WP_217678398.1">
    <property type="nucleotide sequence ID" value="NZ_JAHRVA010000005.1"/>
</dbReference>
<feature type="region of interest" description="Disordered" evidence="1">
    <location>
        <begin position="30"/>
        <end position="55"/>
    </location>
</feature>
<accession>A0A949PN47</accession>
<proteinExistence type="predicted"/>
<dbReference type="EMBL" id="JAHRVA010000005">
    <property type="protein sequence ID" value="MBV2144411.1"/>
    <property type="molecule type" value="Genomic_DNA"/>
</dbReference>
<evidence type="ECO:0000313" key="2">
    <source>
        <dbReference type="EMBL" id="MBV2144411.1"/>
    </source>
</evidence>
<keyword evidence="3" id="KW-1185">Reference proteome</keyword>